<evidence type="ECO:0000259" key="1">
    <source>
        <dbReference type="Pfam" id="PF25273"/>
    </source>
</evidence>
<feature type="domain" description="DUF7869" evidence="1">
    <location>
        <begin position="6"/>
        <end position="76"/>
    </location>
</feature>
<dbReference type="Pfam" id="PF25273">
    <property type="entry name" value="DUF7869"/>
    <property type="match status" value="1"/>
</dbReference>
<protein>
    <recommendedName>
        <fullName evidence="1">DUF7869 domain-containing protein</fullName>
    </recommendedName>
</protein>
<dbReference type="Proteomes" id="UP001162156">
    <property type="component" value="Unassembled WGS sequence"/>
</dbReference>
<reference evidence="2" key="1">
    <citation type="journal article" date="2023" name="Insect Mol. Biol.">
        <title>Genome sequencing provides insights into the evolution of gene families encoding plant cell wall-degrading enzymes in longhorned beetles.</title>
        <authorList>
            <person name="Shin N.R."/>
            <person name="Okamura Y."/>
            <person name="Kirsch R."/>
            <person name="Pauchet Y."/>
        </authorList>
    </citation>
    <scope>NUCLEOTIDE SEQUENCE</scope>
    <source>
        <strain evidence="2">RBIC_L_NR</strain>
    </source>
</reference>
<evidence type="ECO:0000313" key="2">
    <source>
        <dbReference type="EMBL" id="KAJ8931485.1"/>
    </source>
</evidence>
<comment type="caution">
    <text evidence="2">The sequence shown here is derived from an EMBL/GenBank/DDBJ whole genome shotgun (WGS) entry which is preliminary data.</text>
</comment>
<gene>
    <name evidence="2" type="ORF">NQ314_015597</name>
</gene>
<sequence length="188" mass="22034">MNTDTETLIIWSDNCPGQNRNIMMAVNYFYLLNVCPSLKKVVHKYLLKGPTHMEADQIHALIERTVKKQPTMTITTQWDWQQLIRSTGATVWNMELSNFKNFDALYLGSDAPFVNRRYQKEAENFLTSSTVWLEVHHESRCILYYKGSFTSEEFNSVDMNRITRNKKNIPHEWPVSRETSKGISVKKH</sequence>
<organism evidence="2 3">
    <name type="scientific">Rhamnusium bicolor</name>
    <dbReference type="NCBI Taxonomy" id="1586634"/>
    <lineage>
        <taxon>Eukaryota</taxon>
        <taxon>Metazoa</taxon>
        <taxon>Ecdysozoa</taxon>
        <taxon>Arthropoda</taxon>
        <taxon>Hexapoda</taxon>
        <taxon>Insecta</taxon>
        <taxon>Pterygota</taxon>
        <taxon>Neoptera</taxon>
        <taxon>Endopterygota</taxon>
        <taxon>Coleoptera</taxon>
        <taxon>Polyphaga</taxon>
        <taxon>Cucujiformia</taxon>
        <taxon>Chrysomeloidea</taxon>
        <taxon>Cerambycidae</taxon>
        <taxon>Lepturinae</taxon>
        <taxon>Rhagiini</taxon>
        <taxon>Rhamnusium</taxon>
    </lineage>
</organism>
<accession>A0AAV8WZ20</accession>
<evidence type="ECO:0000313" key="3">
    <source>
        <dbReference type="Proteomes" id="UP001162156"/>
    </source>
</evidence>
<keyword evidence="3" id="KW-1185">Reference proteome</keyword>
<name>A0AAV8WZ20_9CUCU</name>
<dbReference type="EMBL" id="JANEYF010004321">
    <property type="protein sequence ID" value="KAJ8931485.1"/>
    <property type="molecule type" value="Genomic_DNA"/>
</dbReference>
<proteinExistence type="predicted"/>
<dbReference type="InterPro" id="IPR057191">
    <property type="entry name" value="DUF7869"/>
</dbReference>
<dbReference type="AlphaFoldDB" id="A0AAV8WZ20"/>